<organism evidence="2 3">
    <name type="scientific">Methylogaea oryzae</name>
    <dbReference type="NCBI Taxonomy" id="1295382"/>
    <lineage>
        <taxon>Bacteria</taxon>
        <taxon>Pseudomonadati</taxon>
        <taxon>Pseudomonadota</taxon>
        <taxon>Gammaproteobacteria</taxon>
        <taxon>Methylococcales</taxon>
        <taxon>Methylococcaceae</taxon>
        <taxon>Methylogaea</taxon>
    </lineage>
</organism>
<evidence type="ECO:0000313" key="2">
    <source>
        <dbReference type="EMBL" id="BBL70451.1"/>
    </source>
</evidence>
<feature type="domain" description="FlgO" evidence="1">
    <location>
        <begin position="57"/>
        <end position="172"/>
    </location>
</feature>
<dbReference type="EMBL" id="AP019782">
    <property type="protein sequence ID" value="BBL70451.1"/>
    <property type="molecule type" value="Genomic_DNA"/>
</dbReference>
<protein>
    <recommendedName>
        <fullName evidence="1">FlgO domain-containing protein</fullName>
    </recommendedName>
</protein>
<gene>
    <name evidence="2" type="ORF">MoryE10_10570</name>
</gene>
<dbReference type="Proteomes" id="UP000824988">
    <property type="component" value="Chromosome"/>
</dbReference>
<name>A0A8D5AHN0_9GAMM</name>
<accession>A0A8D5AHN0</accession>
<proteinExistence type="predicted"/>
<dbReference type="RefSeq" id="WP_054774406.1">
    <property type="nucleotide sequence ID" value="NZ_AP019782.1"/>
</dbReference>
<evidence type="ECO:0000259" key="1">
    <source>
        <dbReference type="Pfam" id="PF17680"/>
    </source>
</evidence>
<evidence type="ECO:0000313" key="3">
    <source>
        <dbReference type="Proteomes" id="UP000824988"/>
    </source>
</evidence>
<dbReference type="InterPro" id="IPR041215">
    <property type="entry name" value="FlgO_dom"/>
</dbReference>
<dbReference type="KEGG" id="moz:MoryE10_10570"/>
<keyword evidence="3" id="KW-1185">Reference proteome</keyword>
<dbReference type="PROSITE" id="PS51257">
    <property type="entry name" value="PROKAR_LIPOPROTEIN"/>
    <property type="match status" value="1"/>
</dbReference>
<reference evidence="2" key="1">
    <citation type="submission" date="2019-06" db="EMBL/GenBank/DDBJ databases">
        <title>Complete genome sequence of Methylogaea oryzae strain JCM16910.</title>
        <authorList>
            <person name="Asakawa S."/>
        </authorList>
    </citation>
    <scope>NUCLEOTIDE SEQUENCE</scope>
    <source>
        <strain evidence="2">E10</strain>
    </source>
</reference>
<dbReference type="Pfam" id="PF17680">
    <property type="entry name" value="FlgO"/>
    <property type="match status" value="1"/>
</dbReference>
<sequence length="187" mass="20534">MNMKQTRNWVAVGVLAAVAAGCGKQAVKDVDIIKESYQAGEVLQAAAESPKGVHASLERHRPLMIASFVNIDNVQGSSTLGRMLGEQVGSYFSQHGYDVIELKLRNELFIKEETGELMLSRELKDLTQEHDAQAVIVGTYAVAADTVFVTSKVIRALDGVILGSYDYKLPMGPNVKALLQNDRYKHR</sequence>
<dbReference type="AlphaFoldDB" id="A0A8D5AHN0"/>